<dbReference type="EMBL" id="BPLR01012671">
    <property type="protein sequence ID" value="GIY55758.1"/>
    <property type="molecule type" value="Genomic_DNA"/>
</dbReference>
<dbReference type="Proteomes" id="UP001054945">
    <property type="component" value="Unassembled WGS sequence"/>
</dbReference>
<organism evidence="1 2">
    <name type="scientific">Caerostris extrusa</name>
    <name type="common">Bark spider</name>
    <name type="synonym">Caerostris bankana</name>
    <dbReference type="NCBI Taxonomy" id="172846"/>
    <lineage>
        <taxon>Eukaryota</taxon>
        <taxon>Metazoa</taxon>
        <taxon>Ecdysozoa</taxon>
        <taxon>Arthropoda</taxon>
        <taxon>Chelicerata</taxon>
        <taxon>Arachnida</taxon>
        <taxon>Araneae</taxon>
        <taxon>Araneomorphae</taxon>
        <taxon>Entelegynae</taxon>
        <taxon>Araneoidea</taxon>
        <taxon>Araneidae</taxon>
        <taxon>Caerostris</taxon>
    </lineage>
</organism>
<comment type="caution">
    <text evidence="1">The sequence shown here is derived from an EMBL/GenBank/DDBJ whole genome shotgun (WGS) entry which is preliminary data.</text>
</comment>
<accession>A0AAV4UD57</accession>
<sequence length="164" mass="18098">MAAVRPQSFTEHVIKMKMAAELQPGTLVLVARILGIIGKLNMEVYRGWEHRVGLHMDYRLHSLDLELQRQTQQQIVNQTASGITIVKVGGNKQDLPHVSLAPFSVQTSSALPLSSFKMNHNGIKDCRSRNNLPGPVEARSMSQLGSLQAINRSMGRLPSSMSTL</sequence>
<evidence type="ECO:0000313" key="2">
    <source>
        <dbReference type="Proteomes" id="UP001054945"/>
    </source>
</evidence>
<name>A0AAV4UD57_CAEEX</name>
<reference evidence="1 2" key="1">
    <citation type="submission" date="2021-06" db="EMBL/GenBank/DDBJ databases">
        <title>Caerostris extrusa draft genome.</title>
        <authorList>
            <person name="Kono N."/>
            <person name="Arakawa K."/>
        </authorList>
    </citation>
    <scope>NUCLEOTIDE SEQUENCE [LARGE SCALE GENOMIC DNA]</scope>
</reference>
<protein>
    <submittedName>
        <fullName evidence="1">Protein melted</fullName>
    </submittedName>
</protein>
<keyword evidence="2" id="KW-1185">Reference proteome</keyword>
<gene>
    <name evidence="1" type="primary">melt_0</name>
    <name evidence="1" type="ORF">CEXT_748621</name>
</gene>
<feature type="non-terminal residue" evidence="1">
    <location>
        <position position="164"/>
    </location>
</feature>
<evidence type="ECO:0000313" key="1">
    <source>
        <dbReference type="EMBL" id="GIY55758.1"/>
    </source>
</evidence>
<proteinExistence type="predicted"/>
<dbReference type="AlphaFoldDB" id="A0AAV4UD57"/>